<proteinExistence type="predicted"/>
<name>A0A0A9FNI3_ARUDO</name>
<protein>
    <submittedName>
        <fullName evidence="1">Uncharacterized protein</fullName>
    </submittedName>
</protein>
<organism evidence="1">
    <name type="scientific">Arundo donax</name>
    <name type="common">Giant reed</name>
    <name type="synonym">Donax arundinaceus</name>
    <dbReference type="NCBI Taxonomy" id="35708"/>
    <lineage>
        <taxon>Eukaryota</taxon>
        <taxon>Viridiplantae</taxon>
        <taxon>Streptophyta</taxon>
        <taxon>Embryophyta</taxon>
        <taxon>Tracheophyta</taxon>
        <taxon>Spermatophyta</taxon>
        <taxon>Magnoliopsida</taxon>
        <taxon>Liliopsida</taxon>
        <taxon>Poales</taxon>
        <taxon>Poaceae</taxon>
        <taxon>PACMAD clade</taxon>
        <taxon>Arundinoideae</taxon>
        <taxon>Arundineae</taxon>
        <taxon>Arundo</taxon>
    </lineage>
</organism>
<dbReference type="PROSITE" id="PS51257">
    <property type="entry name" value="PROKAR_LIPOPROTEIN"/>
    <property type="match status" value="1"/>
</dbReference>
<reference evidence="1" key="2">
    <citation type="journal article" date="2015" name="Data Brief">
        <title>Shoot transcriptome of the giant reed, Arundo donax.</title>
        <authorList>
            <person name="Barrero R.A."/>
            <person name="Guerrero F.D."/>
            <person name="Moolhuijzen P."/>
            <person name="Goolsby J.A."/>
            <person name="Tidwell J."/>
            <person name="Bellgard S.E."/>
            <person name="Bellgard M.I."/>
        </authorList>
    </citation>
    <scope>NUCLEOTIDE SEQUENCE</scope>
    <source>
        <tissue evidence="1">Shoot tissue taken approximately 20 cm above the soil surface</tissue>
    </source>
</reference>
<accession>A0A0A9FNI3</accession>
<reference evidence="1" key="1">
    <citation type="submission" date="2014-09" db="EMBL/GenBank/DDBJ databases">
        <authorList>
            <person name="Magalhaes I.L.F."/>
            <person name="Oliveira U."/>
            <person name="Santos F.R."/>
            <person name="Vidigal T.H.D.A."/>
            <person name="Brescovit A.D."/>
            <person name="Santos A.J."/>
        </authorList>
    </citation>
    <scope>NUCLEOTIDE SEQUENCE</scope>
    <source>
        <tissue evidence="1">Shoot tissue taken approximately 20 cm above the soil surface</tissue>
    </source>
</reference>
<dbReference type="EMBL" id="GBRH01186045">
    <property type="protein sequence ID" value="JAE11851.1"/>
    <property type="molecule type" value="Transcribed_RNA"/>
</dbReference>
<evidence type="ECO:0000313" key="1">
    <source>
        <dbReference type="EMBL" id="JAE11851.1"/>
    </source>
</evidence>
<dbReference type="AlphaFoldDB" id="A0A0A9FNI3"/>
<sequence length="71" mass="7817">MMRMMVMMQLNLHLLHLIPENPPTLHFHTTSVSACIHNDQTSPLILLLSSSSLSHSASLHAPSAFHTNTSS</sequence>